<dbReference type="OrthoDB" id="10425482at2759"/>
<dbReference type="AlphaFoldDB" id="A0A1Y1XR98"/>
<gene>
    <name evidence="2" type="ORF">BCR32DRAFT_239526</name>
</gene>
<dbReference type="Proteomes" id="UP000193944">
    <property type="component" value="Unassembled WGS sequence"/>
</dbReference>
<evidence type="ECO:0000256" key="1">
    <source>
        <dbReference type="SAM" id="MobiDB-lite"/>
    </source>
</evidence>
<proteinExistence type="predicted"/>
<evidence type="ECO:0000313" key="2">
    <source>
        <dbReference type="EMBL" id="ORX88257.1"/>
    </source>
</evidence>
<sequence>MLIKKIQQRKKVKKKTVKQKETPIWGDPDCKSFVYHPVTGKPLNPFPNLKEQESIIPFFSERVELKRHELDIKKKNEQEQNQAGSLYKPINISSFGSTKEEKPDSGDPKLKPKTIIDLHRFEWMKRESWIRCRLRQKSWSYNDMFLNVQCSWTLLRLKMEIKKHLFEGSLLSDNILIYKNDLSKIKLKSDLDDSDEDYSVSNNNQYTQELKSSKYTEPLYKLFPRIQQLKSIGTMIPFKEGYTKCDDNEYPILVVGQRPIQIYEPPPPPPPPPAKKKVVKKKKDDKDKTKKKSSLSKNGAKKKKVVKKKKSKIIEEDEIPPVEIDPNAPHEPNDSEILDFEDEKVQIYYEPDQILKNPDQYLYVYFDVNSPFVPS</sequence>
<keyword evidence="3" id="KW-1185">Reference proteome</keyword>
<feature type="region of interest" description="Disordered" evidence="1">
    <location>
        <begin position="260"/>
        <end position="335"/>
    </location>
</feature>
<name>A0A1Y1XR98_9FUNG</name>
<feature type="region of interest" description="Disordered" evidence="1">
    <location>
        <begin position="1"/>
        <end position="21"/>
    </location>
</feature>
<feature type="compositionally biased region" description="Basic residues" evidence="1">
    <location>
        <begin position="1"/>
        <end position="17"/>
    </location>
</feature>
<evidence type="ECO:0000313" key="3">
    <source>
        <dbReference type="Proteomes" id="UP000193944"/>
    </source>
</evidence>
<accession>A0A1Y1XR98</accession>
<reference evidence="2 3" key="2">
    <citation type="submission" date="2016-08" db="EMBL/GenBank/DDBJ databases">
        <title>Pervasive Adenine N6-methylation of Active Genes in Fungi.</title>
        <authorList>
            <consortium name="DOE Joint Genome Institute"/>
            <person name="Mondo S.J."/>
            <person name="Dannebaum R.O."/>
            <person name="Kuo R.C."/>
            <person name="Labutti K."/>
            <person name="Haridas S."/>
            <person name="Kuo A."/>
            <person name="Salamov A."/>
            <person name="Ahrendt S.R."/>
            <person name="Lipzen A."/>
            <person name="Sullivan W."/>
            <person name="Andreopoulos W.B."/>
            <person name="Clum A."/>
            <person name="Lindquist E."/>
            <person name="Daum C."/>
            <person name="Ramamoorthy G.K."/>
            <person name="Gryganskyi A."/>
            <person name="Culley D."/>
            <person name="Magnuson J.K."/>
            <person name="James T.Y."/>
            <person name="O'Malley M.A."/>
            <person name="Stajich J.E."/>
            <person name="Spatafora J.W."/>
            <person name="Visel A."/>
            <person name="Grigoriev I.V."/>
        </authorList>
    </citation>
    <scope>NUCLEOTIDE SEQUENCE [LARGE SCALE GENOMIC DNA]</scope>
    <source>
        <strain evidence="2 3">S4</strain>
    </source>
</reference>
<reference evidence="2 3" key="1">
    <citation type="submission" date="2016-08" db="EMBL/GenBank/DDBJ databases">
        <title>A Parts List for Fungal Cellulosomes Revealed by Comparative Genomics.</title>
        <authorList>
            <consortium name="DOE Joint Genome Institute"/>
            <person name="Haitjema C.H."/>
            <person name="Gilmore S.P."/>
            <person name="Henske J.K."/>
            <person name="Solomon K.V."/>
            <person name="De Groot R."/>
            <person name="Kuo A."/>
            <person name="Mondo S.J."/>
            <person name="Salamov A.A."/>
            <person name="Labutti K."/>
            <person name="Zhao Z."/>
            <person name="Chiniquy J."/>
            <person name="Barry K."/>
            <person name="Brewer H.M."/>
            <person name="Purvine S.O."/>
            <person name="Wright A.T."/>
            <person name="Boxma B."/>
            <person name="Van Alen T."/>
            <person name="Hackstein J.H."/>
            <person name="Baker S.E."/>
            <person name="Grigoriev I.V."/>
            <person name="O'Malley M.A."/>
        </authorList>
    </citation>
    <scope>NUCLEOTIDE SEQUENCE [LARGE SCALE GENOMIC DNA]</scope>
    <source>
        <strain evidence="2 3">S4</strain>
    </source>
</reference>
<organism evidence="2 3">
    <name type="scientific">Anaeromyces robustus</name>
    <dbReference type="NCBI Taxonomy" id="1754192"/>
    <lineage>
        <taxon>Eukaryota</taxon>
        <taxon>Fungi</taxon>
        <taxon>Fungi incertae sedis</taxon>
        <taxon>Chytridiomycota</taxon>
        <taxon>Chytridiomycota incertae sedis</taxon>
        <taxon>Neocallimastigomycetes</taxon>
        <taxon>Neocallimastigales</taxon>
        <taxon>Neocallimastigaceae</taxon>
        <taxon>Anaeromyces</taxon>
    </lineage>
</organism>
<feature type="compositionally biased region" description="Basic residues" evidence="1">
    <location>
        <begin position="289"/>
        <end position="311"/>
    </location>
</feature>
<dbReference type="EMBL" id="MCFG01000001">
    <property type="protein sequence ID" value="ORX88257.1"/>
    <property type="molecule type" value="Genomic_DNA"/>
</dbReference>
<feature type="compositionally biased region" description="Pro residues" evidence="1">
    <location>
        <begin position="264"/>
        <end position="273"/>
    </location>
</feature>
<comment type="caution">
    <text evidence="2">The sequence shown here is derived from an EMBL/GenBank/DDBJ whole genome shotgun (WGS) entry which is preliminary data.</text>
</comment>
<protein>
    <submittedName>
        <fullName evidence="2">Uncharacterized protein</fullName>
    </submittedName>
</protein>